<evidence type="ECO:0000313" key="1">
    <source>
        <dbReference type="EMBL" id="KAK1354154.1"/>
    </source>
</evidence>
<comment type="caution">
    <text evidence="1">The sequence shown here is derived from an EMBL/GenBank/DDBJ whole genome shotgun (WGS) entry which is preliminary data.</text>
</comment>
<organism evidence="1 2">
    <name type="scientific">Heracleum sosnowskyi</name>
    <dbReference type="NCBI Taxonomy" id="360622"/>
    <lineage>
        <taxon>Eukaryota</taxon>
        <taxon>Viridiplantae</taxon>
        <taxon>Streptophyta</taxon>
        <taxon>Embryophyta</taxon>
        <taxon>Tracheophyta</taxon>
        <taxon>Spermatophyta</taxon>
        <taxon>Magnoliopsida</taxon>
        <taxon>eudicotyledons</taxon>
        <taxon>Gunneridae</taxon>
        <taxon>Pentapetalae</taxon>
        <taxon>asterids</taxon>
        <taxon>campanulids</taxon>
        <taxon>Apiales</taxon>
        <taxon>Apiaceae</taxon>
        <taxon>Apioideae</taxon>
        <taxon>apioid superclade</taxon>
        <taxon>Tordylieae</taxon>
        <taxon>Tordyliinae</taxon>
        <taxon>Heracleum</taxon>
    </lineage>
</organism>
<dbReference type="AlphaFoldDB" id="A0AAD8LZK1"/>
<accession>A0AAD8LZK1</accession>
<keyword evidence="2" id="KW-1185">Reference proteome</keyword>
<evidence type="ECO:0000313" key="2">
    <source>
        <dbReference type="Proteomes" id="UP001237642"/>
    </source>
</evidence>
<gene>
    <name evidence="1" type="ORF">POM88_047410</name>
</gene>
<dbReference type="Proteomes" id="UP001237642">
    <property type="component" value="Unassembled WGS sequence"/>
</dbReference>
<reference evidence="1" key="1">
    <citation type="submission" date="2023-02" db="EMBL/GenBank/DDBJ databases">
        <title>Genome of toxic invasive species Heracleum sosnowskyi carries increased number of genes despite the absence of recent whole-genome duplications.</title>
        <authorList>
            <person name="Schelkunov M."/>
            <person name="Shtratnikova V."/>
            <person name="Makarenko M."/>
            <person name="Klepikova A."/>
            <person name="Omelchenko D."/>
            <person name="Novikova G."/>
            <person name="Obukhova E."/>
            <person name="Bogdanov V."/>
            <person name="Penin A."/>
            <person name="Logacheva M."/>
        </authorList>
    </citation>
    <scope>NUCLEOTIDE SEQUENCE</scope>
    <source>
        <strain evidence="1">Hsosn_3</strain>
        <tissue evidence="1">Leaf</tissue>
    </source>
</reference>
<sequence length="134" mass="14722">MSPNKRIRAEAEVACSLSKELGTQAHKKNRLFMGGRANLSYIYSGDEVLVQRNSRSTPTHGARLSTELLQRAIGTAAIIVHAYDIHSSGVYYGCTIFAEYNKAITEDSHDDDNPYISDDDLLGYDAIGCGIHVE</sequence>
<reference evidence="1" key="2">
    <citation type="submission" date="2023-05" db="EMBL/GenBank/DDBJ databases">
        <authorList>
            <person name="Schelkunov M.I."/>
        </authorList>
    </citation>
    <scope>NUCLEOTIDE SEQUENCE</scope>
    <source>
        <strain evidence="1">Hsosn_3</strain>
        <tissue evidence="1">Leaf</tissue>
    </source>
</reference>
<dbReference type="EMBL" id="JAUIZM010000011">
    <property type="protein sequence ID" value="KAK1354154.1"/>
    <property type="molecule type" value="Genomic_DNA"/>
</dbReference>
<protein>
    <submittedName>
        <fullName evidence="1">Uncharacterized protein</fullName>
    </submittedName>
</protein>
<name>A0AAD8LZK1_9APIA</name>
<proteinExistence type="predicted"/>